<evidence type="ECO:0000313" key="2">
    <source>
        <dbReference type="EMBL" id="RFF29689.1"/>
    </source>
</evidence>
<feature type="transmembrane region" description="Helical" evidence="1">
    <location>
        <begin position="114"/>
        <end position="134"/>
    </location>
</feature>
<dbReference type="EMBL" id="QUZK01000042">
    <property type="protein sequence ID" value="RFF29689.1"/>
    <property type="molecule type" value="Genomic_DNA"/>
</dbReference>
<dbReference type="Proteomes" id="UP000260351">
    <property type="component" value="Unassembled WGS sequence"/>
</dbReference>
<name>A0A3E1K6W8_9GAMM</name>
<keyword evidence="1" id="KW-0472">Membrane</keyword>
<reference evidence="2 3" key="1">
    <citation type="submission" date="2018-08" db="EMBL/GenBank/DDBJ databases">
        <title>Wenzhouxiangella salilacus sp. nov., a novel bacterium isolated from a saline lake in Xinjiang Province, China.</title>
        <authorList>
            <person name="Han S."/>
        </authorList>
    </citation>
    <scope>NUCLEOTIDE SEQUENCE [LARGE SCALE GENOMIC DNA]</scope>
    <source>
        <strain evidence="2 3">XDB06</strain>
    </source>
</reference>
<evidence type="ECO:0000256" key="1">
    <source>
        <dbReference type="SAM" id="Phobius"/>
    </source>
</evidence>
<gene>
    <name evidence="2" type="ORF">DZC52_11415</name>
</gene>
<dbReference type="AlphaFoldDB" id="A0A3E1K6W8"/>
<feature type="transmembrane region" description="Helical" evidence="1">
    <location>
        <begin position="140"/>
        <end position="159"/>
    </location>
</feature>
<proteinExistence type="predicted"/>
<keyword evidence="1" id="KW-1133">Transmembrane helix</keyword>
<protein>
    <submittedName>
        <fullName evidence="2">Uncharacterized protein</fullName>
    </submittedName>
</protein>
<organism evidence="2 3">
    <name type="scientific">Wenzhouxiangella sediminis</name>
    <dbReference type="NCBI Taxonomy" id="1792836"/>
    <lineage>
        <taxon>Bacteria</taxon>
        <taxon>Pseudomonadati</taxon>
        <taxon>Pseudomonadota</taxon>
        <taxon>Gammaproteobacteria</taxon>
        <taxon>Chromatiales</taxon>
        <taxon>Wenzhouxiangellaceae</taxon>
        <taxon>Wenzhouxiangella</taxon>
    </lineage>
</organism>
<keyword evidence="1" id="KW-0812">Transmembrane</keyword>
<accession>A0A3E1K6W8</accession>
<keyword evidence="3" id="KW-1185">Reference proteome</keyword>
<sequence length="211" mass="23884">MTQGVLYFGARSDFAPLIPGICGMPASDEPQRHGVQKPAPDRRIKVDALPGWLLVIIVMVIGITVIERKRNPGQLLMRVKSITEFGEEFPVEALVQETAVDNRREYNSPQSTQAMVVLSLGFLLLGFFPLSFLLLLRVPLLLSSLFILLLGFLFSQLPFDSHRMYGRIQVFPHIDQESFDQHFQLTDQGHCIARERGFVAFDVGSRRRQTD</sequence>
<evidence type="ECO:0000313" key="3">
    <source>
        <dbReference type="Proteomes" id="UP000260351"/>
    </source>
</evidence>
<feature type="transmembrane region" description="Helical" evidence="1">
    <location>
        <begin position="49"/>
        <end position="66"/>
    </location>
</feature>
<comment type="caution">
    <text evidence="2">The sequence shown here is derived from an EMBL/GenBank/DDBJ whole genome shotgun (WGS) entry which is preliminary data.</text>
</comment>